<dbReference type="InterPro" id="IPR008030">
    <property type="entry name" value="NmrA-like"/>
</dbReference>
<protein>
    <recommendedName>
        <fullName evidence="1">NmrA-like domain-containing protein</fullName>
    </recommendedName>
</protein>
<gene>
    <name evidence="2" type="ORF">LRAMOSA09262</name>
</gene>
<dbReference type="Gene3D" id="3.90.25.10">
    <property type="entry name" value="UDP-galactose 4-epimerase, domain 1"/>
    <property type="match status" value="1"/>
</dbReference>
<name>A0A077WH77_9FUNG</name>
<evidence type="ECO:0000259" key="1">
    <source>
        <dbReference type="Pfam" id="PF05368"/>
    </source>
</evidence>
<accession>A0A077WH77</accession>
<dbReference type="Pfam" id="PF05368">
    <property type="entry name" value="NmrA"/>
    <property type="match status" value="1"/>
</dbReference>
<dbReference type="SUPFAM" id="SSF51735">
    <property type="entry name" value="NAD(P)-binding Rossmann-fold domains"/>
    <property type="match status" value="1"/>
</dbReference>
<organism evidence="2">
    <name type="scientific">Lichtheimia ramosa</name>
    <dbReference type="NCBI Taxonomy" id="688394"/>
    <lineage>
        <taxon>Eukaryota</taxon>
        <taxon>Fungi</taxon>
        <taxon>Fungi incertae sedis</taxon>
        <taxon>Mucoromycota</taxon>
        <taxon>Mucoromycotina</taxon>
        <taxon>Mucoromycetes</taxon>
        <taxon>Mucorales</taxon>
        <taxon>Lichtheimiaceae</taxon>
        <taxon>Lichtheimia</taxon>
    </lineage>
</organism>
<dbReference type="PANTHER" id="PTHR43162:SF1">
    <property type="entry name" value="PRESTALK A DIFFERENTIATION PROTEIN A"/>
    <property type="match status" value="1"/>
</dbReference>
<feature type="domain" description="NmrA-like" evidence="1">
    <location>
        <begin position="2"/>
        <end position="240"/>
    </location>
</feature>
<dbReference type="InterPro" id="IPR051604">
    <property type="entry name" value="Ergot_Alk_Oxidoreductase"/>
</dbReference>
<dbReference type="PANTHER" id="PTHR43162">
    <property type="match status" value="1"/>
</dbReference>
<sequence length="289" mass="31773">MSEKVYVLGATGNIGTEVVQELLNSGIHVTAYVRDPAKVKQHDLLTLVKGDYDDLTPFEKSIAGHTRLFLLVADLGKMARVKKTIAARAYEAGVKQIVDVSSFTVSAGGRRTAIGAAHTIAEDAIIAMENRGTLVALRPARFMTNQIWQDAATIKEQGVVCDTVDPDEPQTWISTSDIARLAVICLKDPVEKHGDIVYEMAAQCITPKERAAILSKVLGRPVSYKRLSVEDRYNYMVEKVGAPHFLAFTIAASVYKGFEDEPTPGLSLLLGREPETIEQWLEKNKNVFL</sequence>
<dbReference type="AlphaFoldDB" id="A0A077WH77"/>
<proteinExistence type="predicted"/>
<dbReference type="EMBL" id="LK023321">
    <property type="protein sequence ID" value="CDS06735.1"/>
    <property type="molecule type" value="Genomic_DNA"/>
</dbReference>
<dbReference type="InterPro" id="IPR036291">
    <property type="entry name" value="NAD(P)-bd_dom_sf"/>
</dbReference>
<reference evidence="2" key="1">
    <citation type="journal article" date="2014" name="Genome Announc.">
        <title>De novo whole-genome sequence and genome annotation of Lichtheimia ramosa.</title>
        <authorList>
            <person name="Linde J."/>
            <person name="Schwartze V."/>
            <person name="Binder U."/>
            <person name="Lass-Florl C."/>
            <person name="Voigt K."/>
            <person name="Horn F."/>
        </authorList>
    </citation>
    <scope>NUCLEOTIDE SEQUENCE</scope>
    <source>
        <strain evidence="2">JMRC FSU:6197</strain>
    </source>
</reference>
<dbReference type="Gene3D" id="3.40.50.720">
    <property type="entry name" value="NAD(P)-binding Rossmann-like Domain"/>
    <property type="match status" value="1"/>
</dbReference>
<evidence type="ECO:0000313" key="2">
    <source>
        <dbReference type="EMBL" id="CDS06735.1"/>
    </source>
</evidence>
<dbReference type="OrthoDB" id="10254221at2759"/>